<name>A0A1J9RAD1_9EURO</name>
<keyword evidence="2" id="KW-1185">Reference proteome</keyword>
<dbReference type="Proteomes" id="UP000242791">
    <property type="component" value="Unassembled WGS sequence"/>
</dbReference>
<evidence type="ECO:0000313" key="1">
    <source>
        <dbReference type="EMBL" id="OJD24948.1"/>
    </source>
</evidence>
<accession>A0A1J9RAD1</accession>
<proteinExistence type="predicted"/>
<organism evidence="1 2">
    <name type="scientific">Blastomyces percursus</name>
    <dbReference type="NCBI Taxonomy" id="1658174"/>
    <lineage>
        <taxon>Eukaryota</taxon>
        <taxon>Fungi</taxon>
        <taxon>Dikarya</taxon>
        <taxon>Ascomycota</taxon>
        <taxon>Pezizomycotina</taxon>
        <taxon>Eurotiomycetes</taxon>
        <taxon>Eurotiomycetidae</taxon>
        <taxon>Onygenales</taxon>
        <taxon>Ajellomycetaceae</taxon>
        <taxon>Blastomyces</taxon>
    </lineage>
</organism>
<dbReference type="STRING" id="1658174.A0A1J9RAD1"/>
<comment type="caution">
    <text evidence="1">The sequence shown here is derived from an EMBL/GenBank/DDBJ whole genome shotgun (WGS) entry which is preliminary data.</text>
</comment>
<dbReference type="VEuPathDB" id="FungiDB:ACJ73_03684"/>
<dbReference type="OrthoDB" id="4207238at2759"/>
<dbReference type="AlphaFoldDB" id="A0A1J9RAD1"/>
<dbReference type="EMBL" id="LGTZ01000458">
    <property type="protein sequence ID" value="OJD24948.1"/>
    <property type="molecule type" value="Genomic_DNA"/>
</dbReference>
<evidence type="ECO:0000313" key="2">
    <source>
        <dbReference type="Proteomes" id="UP000242791"/>
    </source>
</evidence>
<protein>
    <submittedName>
        <fullName evidence="1">Uncharacterized protein</fullName>
    </submittedName>
</protein>
<gene>
    <name evidence="1" type="ORF">ACJ73_03684</name>
</gene>
<reference evidence="1 2" key="1">
    <citation type="submission" date="2015-08" db="EMBL/GenBank/DDBJ databases">
        <title>Emmonsia species relationships and genome sequence.</title>
        <authorList>
            <person name="Cuomo C.A."/>
            <person name="Schwartz I.S."/>
            <person name="Kenyon C."/>
            <person name="De Hoog G.S."/>
            <person name="Govender N.P."/>
            <person name="Botha A."/>
            <person name="Moreno L."/>
            <person name="De Vries M."/>
            <person name="Munoz J.F."/>
            <person name="Stielow J.B."/>
        </authorList>
    </citation>
    <scope>NUCLEOTIDE SEQUENCE [LARGE SCALE GENOMIC DNA]</scope>
    <source>
        <strain evidence="1 2">EI222</strain>
    </source>
</reference>
<sequence length="267" mass="30488">MHIGVHYIEQIKEYGVANNCNVLIGEDKHREYKQLVRNTNHRDIEKTLLVQENFRRTVQLVFQGSFDDSESQLTQKIRSISNFAPTVLTSLHCVNDHPADDIDMDLTEVGEPLDSPKHSSINVTHRLPAKNRIDKLSIATAKVSKLGSLDPFLMKFRSAYEADWNKPFILEPGPRHLQFYKKATFSFRGDNRRTTVIDGDILEYRESKLGRITTYLPMLLTDIIRGATGPGYSSRSHPSRVLHTTSYWISPSSEMALQMMTLSDSLH</sequence>